<organism evidence="1 2">
    <name type="scientific">Campylobacter showae CSUNSWCD</name>
    <dbReference type="NCBI Taxonomy" id="1244083"/>
    <lineage>
        <taxon>Bacteria</taxon>
        <taxon>Pseudomonadati</taxon>
        <taxon>Campylobacterota</taxon>
        <taxon>Epsilonproteobacteria</taxon>
        <taxon>Campylobacterales</taxon>
        <taxon>Campylobacteraceae</taxon>
        <taxon>Campylobacter</taxon>
    </lineage>
</organism>
<reference evidence="1 2" key="1">
    <citation type="journal article" date="2013" name="Genome Announc.">
        <title>Genome Sequence of Campylobacter showae UNSWCD, Isolated from a Patient with Crohn's Disease.</title>
        <authorList>
            <person name="Tay A.P."/>
            <person name="Kaakoush N.O."/>
            <person name="Deshpande N.P."/>
            <person name="Chen Z."/>
            <person name="Mitchell H."/>
            <person name="Wilkins M.R."/>
        </authorList>
    </citation>
    <scope>NUCLEOTIDE SEQUENCE [LARGE SCALE GENOMIC DNA]</scope>
    <source>
        <strain evidence="1 2">CSUNSWCD</strain>
    </source>
</reference>
<dbReference type="EMBL" id="AMZQ01000011">
    <property type="protein sequence ID" value="EKU10631.1"/>
    <property type="molecule type" value="Genomic_DNA"/>
</dbReference>
<dbReference type="AlphaFoldDB" id="M5IPI4"/>
<evidence type="ECO:0000313" key="1">
    <source>
        <dbReference type="EMBL" id="EKU10631.1"/>
    </source>
</evidence>
<name>M5IPI4_9BACT</name>
<evidence type="ECO:0000313" key="2">
    <source>
        <dbReference type="Proteomes" id="UP000011939"/>
    </source>
</evidence>
<dbReference type="PATRIC" id="fig|1244083.3.peg.1949"/>
<dbReference type="Proteomes" id="UP000011939">
    <property type="component" value="Unassembled WGS sequence"/>
</dbReference>
<sequence length="37" mass="4456">MYVHDYVFHDFSFLRPLKFSFAASGRMMQSALWSRLL</sequence>
<accession>M5IPI4</accession>
<comment type="caution">
    <text evidence="1">The sequence shown here is derived from an EMBL/GenBank/DDBJ whole genome shotgun (WGS) entry which is preliminary data.</text>
</comment>
<protein>
    <submittedName>
        <fullName evidence="1">Uncharacterized protein</fullName>
    </submittedName>
</protein>
<proteinExistence type="predicted"/>
<gene>
    <name evidence="1" type="ORF">CSUNSWCD_705</name>
</gene>